<evidence type="ECO:0000313" key="2">
    <source>
        <dbReference type="WBParaSite" id="RSKR_0000281600.1"/>
    </source>
</evidence>
<accession>A0AC35TQ64</accession>
<organism evidence="1 2">
    <name type="scientific">Rhabditophanes sp. KR3021</name>
    <dbReference type="NCBI Taxonomy" id="114890"/>
    <lineage>
        <taxon>Eukaryota</taxon>
        <taxon>Metazoa</taxon>
        <taxon>Ecdysozoa</taxon>
        <taxon>Nematoda</taxon>
        <taxon>Chromadorea</taxon>
        <taxon>Rhabditida</taxon>
        <taxon>Tylenchina</taxon>
        <taxon>Panagrolaimomorpha</taxon>
        <taxon>Strongyloidoidea</taxon>
        <taxon>Alloionematidae</taxon>
        <taxon>Rhabditophanes</taxon>
    </lineage>
</organism>
<proteinExistence type="predicted"/>
<protein>
    <submittedName>
        <fullName evidence="2">Nudix hydrolase domain-containing protein</fullName>
    </submittedName>
</protein>
<dbReference type="Proteomes" id="UP000095286">
    <property type="component" value="Unplaced"/>
</dbReference>
<sequence length="371" mass="41914">MSPEKTNILTSPTHTTTFAVDGHMSPVKEVSVSGSVSLEGCSDLGEKLGEDQKEAAFIRRAPDMQMGKCRYVRLLTNITYIVGSVILRTTAGKSEILLVKEMKKNCPGKYLPSGKVMPGESIEDSVAVVVKHKTGYNCEVNDLISLEVKGSGWYRFIFMCKATSESPLNEEEEKLESQWFAVDELMKMKDSIRSNDIFRILEESKAFTSTETSFPNTFPCSVVREPQRGLYIEFVITKYNMDKSKIEVLVHKSCKDQIQLLERNDILPTVEFGFEYFFPMVVSKCYRHILENGGSQIEIPTEIIEVSCEPSPVESIDHGIRVRILSPHKPSISKCPIVDQARYTWIELTDPTVLSKLRLNKGQSRPKLHML</sequence>
<dbReference type="WBParaSite" id="RSKR_0000281600.1">
    <property type="protein sequence ID" value="RSKR_0000281600.1"/>
    <property type="gene ID" value="RSKR_0000281600"/>
</dbReference>
<reference evidence="2" key="1">
    <citation type="submission" date="2016-11" db="UniProtKB">
        <authorList>
            <consortium name="WormBaseParasite"/>
        </authorList>
    </citation>
    <scope>IDENTIFICATION</scope>
    <source>
        <strain evidence="2">KR3021</strain>
    </source>
</reference>
<name>A0AC35TQ64_9BILA</name>
<evidence type="ECO:0000313" key="1">
    <source>
        <dbReference type="Proteomes" id="UP000095286"/>
    </source>
</evidence>